<reference evidence="21" key="1">
    <citation type="submission" date="2023-03" db="EMBL/GenBank/DDBJ databases">
        <title>Electrophorus voltai genome.</title>
        <authorList>
            <person name="Bian C."/>
        </authorList>
    </citation>
    <scope>NUCLEOTIDE SEQUENCE</scope>
    <source>
        <strain evidence="21">CB-2022</strain>
        <tissue evidence="21">Muscle</tissue>
    </source>
</reference>
<evidence type="ECO:0000256" key="14">
    <source>
        <dbReference type="ARBA" id="ARBA00066479"/>
    </source>
</evidence>
<evidence type="ECO:0000256" key="8">
    <source>
        <dbReference type="ARBA" id="ARBA00022737"/>
    </source>
</evidence>
<dbReference type="Gene3D" id="1.10.533.10">
    <property type="entry name" value="Death Domain, Fas"/>
    <property type="match status" value="2"/>
</dbReference>
<dbReference type="GO" id="GO:0006508">
    <property type="term" value="P:proteolysis"/>
    <property type="evidence" value="ECO:0007669"/>
    <property type="project" value="UniProtKB-KW"/>
</dbReference>
<dbReference type="PROSITE" id="PS50207">
    <property type="entry name" value="CASPASE_P10"/>
    <property type="match status" value="1"/>
</dbReference>
<dbReference type="CDD" id="cd08792">
    <property type="entry name" value="DED_Caspase_8_10_r1"/>
    <property type="match status" value="1"/>
</dbReference>
<evidence type="ECO:0000256" key="9">
    <source>
        <dbReference type="ARBA" id="ARBA00022801"/>
    </source>
</evidence>
<dbReference type="PROSITE" id="PS01122">
    <property type="entry name" value="CASPASE_CYS"/>
    <property type="match status" value="1"/>
</dbReference>
<dbReference type="FunFam" id="1.10.533.10:FF:000016">
    <property type="entry name" value="CASP8 and FADD-like apoptosis regulator"/>
    <property type="match status" value="1"/>
</dbReference>
<dbReference type="GO" id="GO:0004197">
    <property type="term" value="F:cysteine-type endopeptidase activity"/>
    <property type="evidence" value="ECO:0007669"/>
    <property type="project" value="InterPro"/>
</dbReference>
<feature type="domain" description="Caspase family p20" evidence="20">
    <location>
        <begin position="219"/>
        <end position="341"/>
    </location>
</feature>
<evidence type="ECO:0000256" key="17">
    <source>
        <dbReference type="RuleBase" id="RU003971"/>
    </source>
</evidence>
<keyword evidence="22" id="KW-1185">Reference proteome</keyword>
<dbReference type="InterPro" id="IPR001875">
    <property type="entry name" value="DED_dom"/>
</dbReference>
<evidence type="ECO:0000256" key="11">
    <source>
        <dbReference type="ARBA" id="ARBA00023145"/>
    </source>
</evidence>
<feature type="active site" evidence="16">
    <location>
        <position position="337"/>
    </location>
</feature>
<dbReference type="EMBL" id="JAROKS010000012">
    <property type="protein sequence ID" value="KAK1798679.1"/>
    <property type="molecule type" value="Genomic_DNA"/>
</dbReference>
<evidence type="ECO:0000259" key="19">
    <source>
        <dbReference type="PROSITE" id="PS50207"/>
    </source>
</evidence>
<dbReference type="AlphaFoldDB" id="A0AAD9DZI0"/>
<dbReference type="PANTHER" id="PTHR48169">
    <property type="entry name" value="DED DOMAIN-CONTAINING PROTEIN"/>
    <property type="match status" value="1"/>
</dbReference>
<dbReference type="GO" id="GO:0043065">
    <property type="term" value="P:positive regulation of apoptotic process"/>
    <property type="evidence" value="ECO:0007669"/>
    <property type="project" value="UniProtKB-ARBA"/>
</dbReference>
<evidence type="ECO:0000259" key="18">
    <source>
        <dbReference type="PROSITE" id="PS50168"/>
    </source>
</evidence>
<evidence type="ECO:0000313" key="21">
    <source>
        <dbReference type="EMBL" id="KAK1798679.1"/>
    </source>
</evidence>
<dbReference type="InterPro" id="IPR015917">
    <property type="entry name" value="Pept_C14A"/>
</dbReference>
<evidence type="ECO:0000256" key="12">
    <source>
        <dbReference type="ARBA" id="ARBA00023242"/>
    </source>
</evidence>
<evidence type="ECO:0000256" key="5">
    <source>
        <dbReference type="ARBA" id="ARBA00022553"/>
    </source>
</evidence>
<evidence type="ECO:0000256" key="7">
    <source>
        <dbReference type="ARBA" id="ARBA00022703"/>
    </source>
</evidence>
<name>A0AAD9DZI0_9TELE</name>
<keyword evidence="10" id="KW-0788">Thiol protease</keyword>
<dbReference type="CDD" id="cd00032">
    <property type="entry name" value="CASc"/>
    <property type="match status" value="1"/>
</dbReference>
<evidence type="ECO:0000256" key="10">
    <source>
        <dbReference type="ARBA" id="ARBA00022807"/>
    </source>
</evidence>
<dbReference type="SMART" id="SM00115">
    <property type="entry name" value="CASc"/>
    <property type="match status" value="1"/>
</dbReference>
<dbReference type="GO" id="GO:0005634">
    <property type="term" value="C:nucleus"/>
    <property type="evidence" value="ECO:0007669"/>
    <property type="project" value="UniProtKB-SubCell"/>
</dbReference>
<feature type="domain" description="DED" evidence="18">
    <location>
        <begin position="98"/>
        <end position="174"/>
    </location>
</feature>
<comment type="similarity">
    <text evidence="3 17">Belongs to the peptidase C14A family.</text>
</comment>
<evidence type="ECO:0000256" key="6">
    <source>
        <dbReference type="ARBA" id="ARBA00022670"/>
    </source>
</evidence>
<dbReference type="PRINTS" id="PR00376">
    <property type="entry name" value="IL1BCENZYME"/>
</dbReference>
<dbReference type="FunFam" id="3.40.50.1460:FF:000008">
    <property type="entry name" value="caspase-8 isoform X1"/>
    <property type="match status" value="1"/>
</dbReference>
<dbReference type="PROSITE" id="PS50208">
    <property type="entry name" value="CASPASE_P20"/>
    <property type="match status" value="1"/>
</dbReference>
<evidence type="ECO:0000256" key="1">
    <source>
        <dbReference type="ARBA" id="ARBA00004123"/>
    </source>
</evidence>
<dbReference type="InterPro" id="IPR033139">
    <property type="entry name" value="Caspase_cys_AS"/>
</dbReference>
<dbReference type="InterPro" id="IPR011029">
    <property type="entry name" value="DEATH-like_dom_sf"/>
</dbReference>
<sequence>MDVRTLHEIDEELVKSEVAALKFLCTDFVGRKRLETVKDAKDLFQRLDEQDSLGEGHLLAELLYTIGRYDLLVSLGTSKAEVRKRLQDRRDSGSGVSSYRKMLYELSEAITNENLHAMKFLLNGLPRAKIGESATFLDVVAEMEKMQLLCEDNLDELQNVLENCDKQLTSKVEDFKKRHSTRKQTDSCESNMVITDAEESSTIDLPEKLTDVYPLTRRPRGWCLIINNYNFKKCKLPNRPGTNRDAEDLSELFSKMYFVLEVKTDLCSSEMRALVQEFAAKDHSQMDAFICCVLSHGGKGTVFGTDGIEVSIRDLTLPFARCPTLLGKPKVFFIQACQGDLYQRGMYIQEDSGVNRCEDTYEADARSVALSSIPIEADFLIGMATVEQYKSFRHVSNGSIFIQALCKQLNLGLQSKDDILSIMTKVNRDVSTQMLLGHKQMPEPRYTLTKKLVFTLD</sequence>
<dbReference type="Gene3D" id="3.40.50.1460">
    <property type="match status" value="1"/>
</dbReference>
<evidence type="ECO:0000256" key="2">
    <source>
        <dbReference type="ARBA" id="ARBA00004496"/>
    </source>
</evidence>
<evidence type="ECO:0000256" key="16">
    <source>
        <dbReference type="PIRSR" id="PIRSR038001-1"/>
    </source>
</evidence>
<dbReference type="InterPro" id="IPR001309">
    <property type="entry name" value="Pept_C14_p20"/>
</dbReference>
<dbReference type="CDD" id="cd08334">
    <property type="entry name" value="DED_Caspase_8_10_r2"/>
    <property type="match status" value="1"/>
</dbReference>
<organism evidence="21 22">
    <name type="scientific">Electrophorus voltai</name>
    <dbReference type="NCBI Taxonomy" id="2609070"/>
    <lineage>
        <taxon>Eukaryota</taxon>
        <taxon>Metazoa</taxon>
        <taxon>Chordata</taxon>
        <taxon>Craniata</taxon>
        <taxon>Vertebrata</taxon>
        <taxon>Euteleostomi</taxon>
        <taxon>Actinopterygii</taxon>
        <taxon>Neopterygii</taxon>
        <taxon>Teleostei</taxon>
        <taxon>Ostariophysi</taxon>
        <taxon>Gymnotiformes</taxon>
        <taxon>Gymnotoidei</taxon>
        <taxon>Gymnotidae</taxon>
        <taxon>Electrophorus</taxon>
    </lineage>
</organism>
<keyword evidence="7" id="KW-0053">Apoptosis</keyword>
<keyword evidence="5" id="KW-0597">Phosphoprotein</keyword>
<dbReference type="InterPro" id="IPR029030">
    <property type="entry name" value="Caspase-like_dom_sf"/>
</dbReference>
<keyword evidence="8" id="KW-0677">Repeat</keyword>
<dbReference type="PROSITE" id="PS50168">
    <property type="entry name" value="DED"/>
    <property type="match status" value="2"/>
</dbReference>
<feature type="domain" description="Caspase family p10" evidence="19">
    <location>
        <begin position="369"/>
        <end position="456"/>
    </location>
</feature>
<keyword evidence="11" id="KW-0865">Zymogen</keyword>
<dbReference type="SUPFAM" id="SSF47986">
    <property type="entry name" value="DEATH domain"/>
    <property type="match status" value="2"/>
</dbReference>
<keyword evidence="9" id="KW-0378">Hydrolase</keyword>
<evidence type="ECO:0000313" key="22">
    <source>
        <dbReference type="Proteomes" id="UP001239994"/>
    </source>
</evidence>
<comment type="caution">
    <text evidence="21">The sequence shown here is derived from an EMBL/GenBank/DDBJ whole genome shotgun (WGS) entry which is preliminary data.</text>
</comment>
<keyword evidence="12" id="KW-0539">Nucleus</keyword>
<dbReference type="SUPFAM" id="SSF52129">
    <property type="entry name" value="Caspase-like"/>
    <property type="match status" value="1"/>
</dbReference>
<dbReference type="GO" id="GO:0006915">
    <property type="term" value="P:apoptotic process"/>
    <property type="evidence" value="ECO:0007669"/>
    <property type="project" value="UniProtKB-KW"/>
</dbReference>
<feature type="domain" description="DED" evidence="18">
    <location>
        <begin position="1"/>
        <end position="77"/>
    </location>
</feature>
<evidence type="ECO:0000256" key="15">
    <source>
        <dbReference type="ARBA" id="ARBA00068172"/>
    </source>
</evidence>
<evidence type="ECO:0000256" key="13">
    <source>
        <dbReference type="ARBA" id="ARBA00051626"/>
    </source>
</evidence>
<gene>
    <name evidence="21" type="ORF">P4O66_006962</name>
</gene>
<dbReference type="PANTHER" id="PTHR48169:SF7">
    <property type="entry name" value="CASPASE 10"/>
    <property type="match status" value="1"/>
</dbReference>
<dbReference type="Pfam" id="PF01335">
    <property type="entry name" value="DED"/>
    <property type="match status" value="2"/>
</dbReference>
<keyword evidence="4" id="KW-0963">Cytoplasm</keyword>
<keyword evidence="6" id="KW-0645">Protease</keyword>
<dbReference type="SMART" id="SM00031">
    <property type="entry name" value="DED"/>
    <property type="match status" value="2"/>
</dbReference>
<dbReference type="Pfam" id="PF00656">
    <property type="entry name" value="Peptidase_C14"/>
    <property type="match status" value="1"/>
</dbReference>
<dbReference type="GO" id="GO:0051604">
    <property type="term" value="P:protein maturation"/>
    <property type="evidence" value="ECO:0007669"/>
    <property type="project" value="UniProtKB-ARBA"/>
</dbReference>
<evidence type="ECO:0000256" key="3">
    <source>
        <dbReference type="ARBA" id="ARBA00010134"/>
    </source>
</evidence>
<dbReference type="PIRSF" id="PIRSF038001">
    <property type="entry name" value="Caspase_ICE"/>
    <property type="match status" value="1"/>
</dbReference>
<evidence type="ECO:0000256" key="4">
    <source>
        <dbReference type="ARBA" id="ARBA00022490"/>
    </source>
</evidence>
<dbReference type="Proteomes" id="UP001239994">
    <property type="component" value="Unassembled WGS sequence"/>
</dbReference>
<comment type="subcellular location">
    <subcellularLocation>
        <location evidence="2">Cytoplasm</location>
    </subcellularLocation>
    <subcellularLocation>
        <location evidence="1">Nucleus</location>
    </subcellularLocation>
</comment>
<dbReference type="EC" id="3.4.22.61" evidence="14"/>
<protein>
    <recommendedName>
        <fullName evidence="15">Caspase-8</fullName>
        <ecNumber evidence="14">3.4.22.61</ecNumber>
    </recommendedName>
</protein>
<dbReference type="GO" id="GO:0005886">
    <property type="term" value="C:plasma membrane"/>
    <property type="evidence" value="ECO:0007669"/>
    <property type="project" value="UniProtKB-ARBA"/>
</dbReference>
<accession>A0AAD9DZI0</accession>
<proteinExistence type="inferred from homology"/>
<dbReference type="GO" id="GO:0032991">
    <property type="term" value="C:protein-containing complex"/>
    <property type="evidence" value="ECO:0007669"/>
    <property type="project" value="UniProtKB-ARBA"/>
</dbReference>
<dbReference type="InterPro" id="IPR011600">
    <property type="entry name" value="Pept_C14_caspase"/>
</dbReference>
<evidence type="ECO:0000259" key="20">
    <source>
        <dbReference type="PROSITE" id="PS50208"/>
    </source>
</evidence>
<dbReference type="GO" id="GO:0005737">
    <property type="term" value="C:cytoplasm"/>
    <property type="evidence" value="ECO:0007669"/>
    <property type="project" value="UniProtKB-SubCell"/>
</dbReference>
<dbReference type="InterPro" id="IPR002138">
    <property type="entry name" value="Pept_C14_p10"/>
</dbReference>
<comment type="catalytic activity">
    <reaction evidence="13">
        <text>Strict requirement for Asp at position P1 and has a preferred cleavage sequence of (Leu/Asp/Val)-Glu-Thr-Asp-|-(Gly/Ser/Ala).</text>
        <dbReference type="EC" id="3.4.22.61"/>
    </reaction>
</comment>
<feature type="active site" evidence="16">
    <location>
        <position position="296"/>
    </location>
</feature>